<evidence type="ECO:0000256" key="7">
    <source>
        <dbReference type="ARBA" id="ARBA00022691"/>
    </source>
</evidence>
<comment type="function">
    <text evidence="10">Methyltransferase involved in ribosomal biogenesis. Specifically catalyzes the N1-methylation of the pseudouridine corresponding to position 914 in M.jannaschii 16S rRNA.</text>
</comment>
<keyword evidence="5 10" id="KW-0489">Methyltransferase</keyword>
<dbReference type="EMBL" id="LN890280">
    <property type="protein sequence ID" value="CUR52739.1"/>
    <property type="molecule type" value="Genomic_DNA"/>
</dbReference>
<dbReference type="FunFam" id="3.40.1280.10:FF:000042">
    <property type="entry name" value="Ribosomal RNA small subunit methyltransferase Nep1"/>
    <property type="match status" value="1"/>
</dbReference>
<dbReference type="CDD" id="cd18088">
    <property type="entry name" value="Nep1-like"/>
    <property type="match status" value="1"/>
</dbReference>
<dbReference type="NCBIfam" id="NF003207">
    <property type="entry name" value="PRK04171.2-2"/>
    <property type="match status" value="1"/>
</dbReference>
<feature type="binding site" evidence="10">
    <location>
        <position position="177"/>
    </location>
    <ligand>
        <name>S-adenosyl-L-methionine</name>
        <dbReference type="ChEBI" id="CHEBI:59789"/>
    </ligand>
</feature>
<comment type="subunit">
    <text evidence="2 10">Homodimer.</text>
</comment>
<evidence type="ECO:0000256" key="8">
    <source>
        <dbReference type="ARBA" id="ARBA00022730"/>
    </source>
</evidence>
<dbReference type="InterPro" id="IPR023503">
    <property type="entry name" value="Ribosome_NEP1_arc"/>
</dbReference>
<feature type="site" description="Stabilizes Arg-xx" evidence="10">
    <location>
        <position position="62"/>
    </location>
</feature>
<dbReference type="Gene3D" id="3.40.1280.10">
    <property type="match status" value="1"/>
</dbReference>
<evidence type="ECO:0000256" key="9">
    <source>
        <dbReference type="ARBA" id="ARBA00022884"/>
    </source>
</evidence>
<dbReference type="GO" id="GO:0070475">
    <property type="term" value="P:rRNA base methylation"/>
    <property type="evidence" value="ECO:0007669"/>
    <property type="project" value="InterPro"/>
</dbReference>
<feature type="site" description="Interaction with substrate rRNA" evidence="10">
    <location>
        <position position="60"/>
    </location>
</feature>
<evidence type="ECO:0000313" key="12">
    <source>
        <dbReference type="Proteomes" id="UP000196239"/>
    </source>
</evidence>
<dbReference type="AlphaFoldDB" id="A0A128A5W3"/>
<keyword evidence="3 10" id="KW-0690">Ribosome biogenesis</keyword>
<comment type="similarity">
    <text evidence="1 10">Belongs to the class IV-like SAM-binding methyltransferase superfamily. RNA methyltransferase NEP1 family.</text>
</comment>
<reference evidence="12" key="1">
    <citation type="submission" date="2015-10" db="EMBL/GenBank/DDBJ databases">
        <authorList>
            <person name="Lehtovirta-Morley L.E."/>
            <person name="Vieille C."/>
        </authorList>
    </citation>
    <scope>NUCLEOTIDE SEQUENCE [LARGE SCALE GENOMIC DNA]</scope>
</reference>
<dbReference type="GO" id="GO:0070037">
    <property type="term" value="F:rRNA (pseudouridine) methyltransferase activity"/>
    <property type="evidence" value="ECO:0007669"/>
    <property type="project" value="UniProtKB-UniRule"/>
</dbReference>
<organism evidence="11 12">
    <name type="scientific">Nitrosotalea devaniterrae</name>
    <dbReference type="NCBI Taxonomy" id="1078905"/>
    <lineage>
        <taxon>Archaea</taxon>
        <taxon>Nitrososphaerota</taxon>
        <taxon>Nitrososphaeria</taxon>
        <taxon>Nitrosotaleales</taxon>
        <taxon>Nitrosotaleaceae</taxon>
        <taxon>Nitrosotalea</taxon>
    </lineage>
</organism>
<feature type="binding site" evidence="10">
    <location>
        <position position="182"/>
    </location>
    <ligand>
        <name>S-adenosyl-L-methionine</name>
        <dbReference type="ChEBI" id="CHEBI:59789"/>
    </ligand>
</feature>
<comment type="catalytic activity">
    <reaction evidence="10">
        <text>a pseudouridine in rRNA + S-adenosyl-L-methionine = an N(1)-methylpseudouridine in rRNA + S-adenosyl-L-homocysteine + H(+)</text>
        <dbReference type="Rhea" id="RHEA:46696"/>
        <dbReference type="Rhea" id="RHEA-COMP:11634"/>
        <dbReference type="Rhea" id="RHEA-COMP:13933"/>
        <dbReference type="ChEBI" id="CHEBI:15378"/>
        <dbReference type="ChEBI" id="CHEBI:57856"/>
        <dbReference type="ChEBI" id="CHEBI:59789"/>
        <dbReference type="ChEBI" id="CHEBI:65314"/>
        <dbReference type="ChEBI" id="CHEBI:74890"/>
    </reaction>
</comment>
<dbReference type="PANTHER" id="PTHR12636">
    <property type="entry name" value="NEP1/MRA1"/>
    <property type="match status" value="1"/>
</dbReference>
<sequence length="222" mass="25519">MLSLVIAESALELVPIELQRHNSVTAFARRSNKRPSEILLDISWHFAAMKGIKNEIKRGRPDLVHFSLLEACSIPLYFENRLNVFVHTIDDKVIFIGQNVRLPKSYHRFMGLVEKLYATKEIKENNNILLTLKDMSFGELIQKINPEQTIALSSKGISSSYQKLSEEIKDNTCLVIGGFSKGQFSDKNKEYFDKTVSVDKNPLEAHIIISRILYEYEKRIIM</sequence>
<feature type="site" description="Interaction with substrate rRNA" evidence="10">
    <location>
        <position position="104"/>
    </location>
</feature>
<evidence type="ECO:0000256" key="3">
    <source>
        <dbReference type="ARBA" id="ARBA00022517"/>
    </source>
</evidence>
<gene>
    <name evidence="11" type="primary">nep</name>
    <name evidence="10" type="synonym">nep1</name>
    <name evidence="11" type="ORF">NDEV_1977</name>
</gene>
<evidence type="ECO:0000313" key="11">
    <source>
        <dbReference type="EMBL" id="CUR52739.1"/>
    </source>
</evidence>
<evidence type="ECO:0000256" key="10">
    <source>
        <dbReference type="HAMAP-Rule" id="MF_00554"/>
    </source>
</evidence>
<accession>A0A128A5W3</accession>
<keyword evidence="12" id="KW-1185">Reference proteome</keyword>
<keyword evidence="8 10" id="KW-0699">rRNA-binding</keyword>
<dbReference type="InterPro" id="IPR029028">
    <property type="entry name" value="Alpha/beta_knot_MTases"/>
</dbReference>
<keyword evidence="6 10" id="KW-0808">Transferase</keyword>
<proteinExistence type="inferred from homology"/>
<name>A0A128A5W3_9ARCH</name>
<dbReference type="InterPro" id="IPR029026">
    <property type="entry name" value="tRNA_m1G_MTases_N"/>
</dbReference>
<dbReference type="PANTHER" id="PTHR12636:SF5">
    <property type="entry name" value="RIBOSOMAL RNA SMALL SUBUNIT METHYLTRANSFERASE NEP1"/>
    <property type="match status" value="1"/>
</dbReference>
<dbReference type="KEGG" id="ndv:NDEV_1977"/>
<evidence type="ECO:0000256" key="4">
    <source>
        <dbReference type="ARBA" id="ARBA00022552"/>
    </source>
</evidence>
<evidence type="ECO:0000256" key="6">
    <source>
        <dbReference type="ARBA" id="ARBA00022679"/>
    </source>
</evidence>
<evidence type="ECO:0000256" key="1">
    <source>
        <dbReference type="ARBA" id="ARBA00008115"/>
    </source>
</evidence>
<feature type="site" description="Interaction with substrate rRNA" evidence="10">
    <location>
        <position position="101"/>
    </location>
</feature>
<keyword evidence="7 10" id="KW-0949">S-adenosyl-L-methionine</keyword>
<keyword evidence="9 10" id="KW-0694">RNA-binding</keyword>
<feature type="binding site" evidence="10">
    <location>
        <begin position="198"/>
        <end position="203"/>
    </location>
    <ligand>
        <name>S-adenosyl-L-methionine</name>
        <dbReference type="ChEBI" id="CHEBI:59789"/>
    </ligand>
</feature>
<evidence type="ECO:0000256" key="5">
    <source>
        <dbReference type="ARBA" id="ARBA00022603"/>
    </source>
</evidence>
<evidence type="ECO:0000256" key="2">
    <source>
        <dbReference type="ARBA" id="ARBA00011738"/>
    </source>
</evidence>
<dbReference type="GO" id="GO:0019843">
    <property type="term" value="F:rRNA binding"/>
    <property type="evidence" value="ECO:0007669"/>
    <property type="project" value="UniProtKB-UniRule"/>
</dbReference>
<dbReference type="HAMAP" id="MF_00554">
    <property type="entry name" value="NEP1"/>
    <property type="match status" value="1"/>
</dbReference>
<protein>
    <recommendedName>
        <fullName evidence="10">Ribosomal RNA small subunit methyltransferase Nep1</fullName>
        <ecNumber evidence="10">2.1.1.-</ecNumber>
    </recommendedName>
    <alternativeName>
        <fullName evidence="10">16S rRNA (pseudouridine-N1-)-methyltransferase Nep1</fullName>
    </alternativeName>
</protein>
<dbReference type="Proteomes" id="UP000196239">
    <property type="component" value="Chromosome 1"/>
</dbReference>
<keyword evidence="4 10" id="KW-0698">rRNA processing</keyword>
<dbReference type="InterPro" id="IPR005304">
    <property type="entry name" value="Rbsml_bgen_MeTrfase_EMG1/NEP1"/>
</dbReference>
<feature type="site" description="Interaction with substrate rRNA" evidence="10">
    <location>
        <position position="108"/>
    </location>
</feature>
<dbReference type="Pfam" id="PF03587">
    <property type="entry name" value="EMG1"/>
    <property type="match status" value="1"/>
</dbReference>
<dbReference type="EC" id="2.1.1.-" evidence="10"/>
<dbReference type="SUPFAM" id="SSF75217">
    <property type="entry name" value="alpha/beta knot"/>
    <property type="match status" value="1"/>
</dbReference>